<dbReference type="Gene3D" id="3.90.1300.10">
    <property type="entry name" value="Amidase signature (AS) domain"/>
    <property type="match status" value="1"/>
</dbReference>
<accession>A0A381ZT35</accession>
<dbReference type="PANTHER" id="PTHR11895">
    <property type="entry name" value="TRANSAMIDASE"/>
    <property type="match status" value="1"/>
</dbReference>
<organism evidence="2">
    <name type="scientific">marine metagenome</name>
    <dbReference type="NCBI Taxonomy" id="408172"/>
    <lineage>
        <taxon>unclassified sequences</taxon>
        <taxon>metagenomes</taxon>
        <taxon>ecological metagenomes</taxon>
    </lineage>
</organism>
<dbReference type="SUPFAM" id="SSF75304">
    <property type="entry name" value="Amidase signature (AS) enzymes"/>
    <property type="match status" value="1"/>
</dbReference>
<dbReference type="InterPro" id="IPR036928">
    <property type="entry name" value="AS_sf"/>
</dbReference>
<dbReference type="InterPro" id="IPR000120">
    <property type="entry name" value="Amidase"/>
</dbReference>
<proteinExistence type="predicted"/>
<evidence type="ECO:0000259" key="1">
    <source>
        <dbReference type="Pfam" id="PF01425"/>
    </source>
</evidence>
<evidence type="ECO:0000313" key="2">
    <source>
        <dbReference type="EMBL" id="SVA92448.1"/>
    </source>
</evidence>
<dbReference type="GO" id="GO:0003824">
    <property type="term" value="F:catalytic activity"/>
    <property type="evidence" value="ECO:0007669"/>
    <property type="project" value="InterPro"/>
</dbReference>
<dbReference type="Pfam" id="PF01425">
    <property type="entry name" value="Amidase"/>
    <property type="match status" value="1"/>
</dbReference>
<dbReference type="PANTHER" id="PTHR11895:SF176">
    <property type="entry name" value="AMIDASE AMID-RELATED"/>
    <property type="match status" value="1"/>
</dbReference>
<protein>
    <recommendedName>
        <fullName evidence="1">Amidase domain-containing protein</fullName>
    </recommendedName>
</protein>
<feature type="domain" description="Amidase" evidence="1">
    <location>
        <begin position="26"/>
        <end position="208"/>
    </location>
</feature>
<dbReference type="AlphaFoldDB" id="A0A381ZT35"/>
<dbReference type="InterPro" id="IPR023631">
    <property type="entry name" value="Amidase_dom"/>
</dbReference>
<sequence length="209" mass="22152">MDDLTHYLDIDSLGQAYRARKISPIEVLNHYLNRINELDSQLKSYATVMSDSAQKAAKELTKELETGADRGPLHGIPIAVKDLCFTKGTKTMGGTAVLQDFVPSFDSTVVSRLRDAGAIILGKLNLTEGAMGGYNPKRQAPRNPWNHNKWAGSSSSGSGVATSMGLCAGSLGSDTGGSIRFPSAACGIVGLKPTYGKVSRYGVLDLAES</sequence>
<reference evidence="2" key="1">
    <citation type="submission" date="2018-05" db="EMBL/GenBank/DDBJ databases">
        <authorList>
            <person name="Lanie J.A."/>
            <person name="Ng W.-L."/>
            <person name="Kazmierczak K.M."/>
            <person name="Andrzejewski T.M."/>
            <person name="Davidsen T.M."/>
            <person name="Wayne K.J."/>
            <person name="Tettelin H."/>
            <person name="Glass J.I."/>
            <person name="Rusch D."/>
            <person name="Podicherti R."/>
            <person name="Tsui H.-C.T."/>
            <person name="Winkler M.E."/>
        </authorList>
    </citation>
    <scope>NUCLEOTIDE SEQUENCE</scope>
</reference>
<name>A0A381ZT35_9ZZZZ</name>
<dbReference type="EMBL" id="UINC01022563">
    <property type="protein sequence ID" value="SVA92448.1"/>
    <property type="molecule type" value="Genomic_DNA"/>
</dbReference>
<feature type="non-terminal residue" evidence="2">
    <location>
        <position position="209"/>
    </location>
</feature>
<gene>
    <name evidence="2" type="ORF">METZ01_LOCUS145302</name>
</gene>